<proteinExistence type="predicted"/>
<protein>
    <submittedName>
        <fullName evidence="1">Uncharacterized protein</fullName>
    </submittedName>
</protein>
<evidence type="ECO:0000313" key="2">
    <source>
        <dbReference type="Proteomes" id="UP000015525"/>
    </source>
</evidence>
<keyword evidence="2" id="KW-1185">Reference proteome</keyword>
<reference evidence="1 2" key="1">
    <citation type="journal article" date="2013" name="Genome Announc.">
        <title>Draft Genome Sequence of Sphingobium quisquiliarum Strain P25T, a Novel Hexachlorocyclohexane (HCH)-Degrading Bacterium Isolated from an HCH Dumpsite.</title>
        <authorList>
            <person name="Kumar Singh A."/>
            <person name="Sangwan N."/>
            <person name="Sharma A."/>
            <person name="Gupta V."/>
            <person name="Khurana J.P."/>
            <person name="Lal R."/>
        </authorList>
    </citation>
    <scope>NUCLEOTIDE SEQUENCE [LARGE SCALE GENOMIC DNA]</scope>
    <source>
        <strain evidence="1 2">P25</strain>
    </source>
</reference>
<evidence type="ECO:0000313" key="1">
    <source>
        <dbReference type="EMBL" id="EQB00230.1"/>
    </source>
</evidence>
<gene>
    <name evidence="1" type="ORF">L288_18505</name>
</gene>
<accession>T0HLM8</accession>
<dbReference type="PATRIC" id="fig|1329909.3.peg.3559"/>
<dbReference type="Proteomes" id="UP000015525">
    <property type="component" value="Unassembled WGS sequence"/>
</dbReference>
<dbReference type="EMBL" id="ATHO01000159">
    <property type="protein sequence ID" value="EQB00230.1"/>
    <property type="molecule type" value="Genomic_DNA"/>
</dbReference>
<comment type="caution">
    <text evidence="1">The sequence shown here is derived from an EMBL/GenBank/DDBJ whole genome shotgun (WGS) entry which is preliminary data.</text>
</comment>
<sequence>MKAYTEADDRIAIAPDKAADGRHVVSRTVPTEYRGSIRAAEPCTLQKLCERMGIHGLAVAVIIDQFGIDER</sequence>
<name>T0HLM8_9SPHN</name>
<organism evidence="1 2">
    <name type="scientific">Sphingobium quisquiliarum P25</name>
    <dbReference type="NCBI Taxonomy" id="1329909"/>
    <lineage>
        <taxon>Bacteria</taxon>
        <taxon>Pseudomonadati</taxon>
        <taxon>Pseudomonadota</taxon>
        <taxon>Alphaproteobacteria</taxon>
        <taxon>Sphingomonadales</taxon>
        <taxon>Sphingomonadaceae</taxon>
        <taxon>Sphingobium</taxon>
    </lineage>
</organism>
<dbReference type="AlphaFoldDB" id="T0HLM8"/>